<proteinExistence type="evidence at transcript level"/>
<protein>
    <submittedName>
        <fullName evidence="2">Putative yip1 domain family member 5</fullName>
    </submittedName>
</protein>
<dbReference type="AlphaFoldDB" id="A0A0K8RK65"/>
<organism evidence="2">
    <name type="scientific">Ixodes ricinus</name>
    <name type="common">Common tick</name>
    <name type="synonym">Acarus ricinus</name>
    <dbReference type="NCBI Taxonomy" id="34613"/>
    <lineage>
        <taxon>Eukaryota</taxon>
        <taxon>Metazoa</taxon>
        <taxon>Ecdysozoa</taxon>
        <taxon>Arthropoda</taxon>
        <taxon>Chelicerata</taxon>
        <taxon>Arachnida</taxon>
        <taxon>Acari</taxon>
        <taxon>Parasitiformes</taxon>
        <taxon>Ixodida</taxon>
        <taxon>Ixodoidea</taxon>
        <taxon>Ixodidae</taxon>
        <taxon>Ixodinae</taxon>
        <taxon>Ixodes</taxon>
    </lineage>
</organism>
<reference evidence="2" key="1">
    <citation type="submission" date="2012-12" db="EMBL/GenBank/DDBJ databases">
        <title>Identification and characterization of a phenylalanine ammonia-lyase gene family in Isatis indigotica Fort.</title>
        <authorList>
            <person name="Liu Q."/>
            <person name="Chen J."/>
            <person name="Zhou X."/>
            <person name="Di P."/>
            <person name="Xiao Y."/>
            <person name="Xuan H."/>
            <person name="Zhang L."/>
            <person name="Chen W."/>
        </authorList>
    </citation>
    <scope>NUCLEOTIDE SEQUENCE</scope>
    <source>
        <tissue evidence="2">Salivary gland</tissue>
    </source>
</reference>
<evidence type="ECO:0000256" key="1">
    <source>
        <dbReference type="SAM" id="Phobius"/>
    </source>
</evidence>
<keyword evidence="1" id="KW-0812">Transmembrane</keyword>
<feature type="transmembrane region" description="Helical" evidence="1">
    <location>
        <begin position="7"/>
        <end position="26"/>
    </location>
</feature>
<sequence>MSEGQPALLRVIIAGILFAIGSSTFLHNHRTAVIGLRCCNSSGRNPCFKLSKPDIANDPTERLRQHLPQRQIIPRAQF</sequence>
<accession>A0A0K8RK65</accession>
<evidence type="ECO:0000313" key="2">
    <source>
        <dbReference type="EMBL" id="JAA71490.1"/>
    </source>
</evidence>
<keyword evidence="1" id="KW-0472">Membrane</keyword>
<dbReference type="EMBL" id="GADI01002318">
    <property type="protein sequence ID" value="JAA71490.1"/>
    <property type="molecule type" value="mRNA"/>
</dbReference>
<name>A0A0K8RK65_IXORI</name>
<keyword evidence="1" id="KW-1133">Transmembrane helix</keyword>